<sequence length="136" mass="14030">MRGRSEPTVTQGESSPSADPMAREEAIPTAQEGLMPATRAMEDLGGSRGGGGARPHPGTWSCLMVIIAANIDAAAEQILDQLKADTSSEGRSKGNVIYFDGWDGLGASAVLQAVAQRLAAVSGVPTGLQFGKIIHI</sequence>
<dbReference type="AlphaFoldDB" id="A0AAV5FIR2"/>
<reference evidence="2" key="2">
    <citation type="submission" date="2021-12" db="EMBL/GenBank/DDBJ databases">
        <title>Resequencing data analysis of finger millet.</title>
        <authorList>
            <person name="Hatakeyama M."/>
            <person name="Aluri S."/>
            <person name="Balachadran M.T."/>
            <person name="Sivarajan S.R."/>
            <person name="Poveda L."/>
            <person name="Shimizu-Inatsugi R."/>
            <person name="Schlapbach R."/>
            <person name="Sreeman S.M."/>
            <person name="Shimizu K.K."/>
        </authorList>
    </citation>
    <scope>NUCLEOTIDE SEQUENCE</scope>
</reference>
<comment type="caution">
    <text evidence="2">The sequence shown here is derived from an EMBL/GenBank/DDBJ whole genome shotgun (WGS) entry which is preliminary data.</text>
</comment>
<gene>
    <name evidence="2" type="primary">gb23643</name>
    <name evidence="2" type="ORF">PR202_gb23643</name>
</gene>
<protein>
    <submittedName>
        <fullName evidence="2">Uncharacterized protein</fullName>
    </submittedName>
</protein>
<feature type="region of interest" description="Disordered" evidence="1">
    <location>
        <begin position="1"/>
        <end position="55"/>
    </location>
</feature>
<feature type="compositionally biased region" description="Polar residues" evidence="1">
    <location>
        <begin position="7"/>
        <end position="17"/>
    </location>
</feature>
<keyword evidence="3" id="KW-1185">Reference proteome</keyword>
<evidence type="ECO:0000313" key="3">
    <source>
        <dbReference type="Proteomes" id="UP001054889"/>
    </source>
</evidence>
<dbReference type="Proteomes" id="UP001054889">
    <property type="component" value="Unassembled WGS sequence"/>
</dbReference>
<reference evidence="2" key="1">
    <citation type="journal article" date="2018" name="DNA Res.">
        <title>Multiple hybrid de novo genome assembly of finger millet, an orphan allotetraploid crop.</title>
        <authorList>
            <person name="Hatakeyama M."/>
            <person name="Aluri S."/>
            <person name="Balachadran M.T."/>
            <person name="Sivarajan S.R."/>
            <person name="Patrignani A."/>
            <person name="Gruter S."/>
            <person name="Poveda L."/>
            <person name="Shimizu-Inatsugi R."/>
            <person name="Baeten J."/>
            <person name="Francoijs K.J."/>
            <person name="Nataraja K.N."/>
            <person name="Reddy Y.A.N."/>
            <person name="Phadnis S."/>
            <person name="Ravikumar R.L."/>
            <person name="Schlapbach R."/>
            <person name="Sreeman S.M."/>
            <person name="Shimizu K.K."/>
        </authorList>
    </citation>
    <scope>NUCLEOTIDE SEQUENCE</scope>
</reference>
<name>A0AAV5FIR2_ELECO</name>
<organism evidence="2 3">
    <name type="scientific">Eleusine coracana subsp. coracana</name>
    <dbReference type="NCBI Taxonomy" id="191504"/>
    <lineage>
        <taxon>Eukaryota</taxon>
        <taxon>Viridiplantae</taxon>
        <taxon>Streptophyta</taxon>
        <taxon>Embryophyta</taxon>
        <taxon>Tracheophyta</taxon>
        <taxon>Spermatophyta</taxon>
        <taxon>Magnoliopsida</taxon>
        <taxon>Liliopsida</taxon>
        <taxon>Poales</taxon>
        <taxon>Poaceae</taxon>
        <taxon>PACMAD clade</taxon>
        <taxon>Chloridoideae</taxon>
        <taxon>Cynodonteae</taxon>
        <taxon>Eleusininae</taxon>
        <taxon>Eleusine</taxon>
    </lineage>
</organism>
<dbReference type="EMBL" id="BQKI01000086">
    <property type="protein sequence ID" value="GJN34931.1"/>
    <property type="molecule type" value="Genomic_DNA"/>
</dbReference>
<evidence type="ECO:0000313" key="2">
    <source>
        <dbReference type="EMBL" id="GJN34931.1"/>
    </source>
</evidence>
<evidence type="ECO:0000256" key="1">
    <source>
        <dbReference type="SAM" id="MobiDB-lite"/>
    </source>
</evidence>
<proteinExistence type="predicted"/>
<accession>A0AAV5FIR2</accession>